<dbReference type="KEGG" id="aplc:110982531"/>
<dbReference type="RefSeq" id="XP_022096694.1">
    <property type="nucleotide sequence ID" value="XM_022241002.1"/>
</dbReference>
<dbReference type="GeneID" id="110982531"/>
<feature type="region of interest" description="Disordered" evidence="1">
    <location>
        <begin position="426"/>
        <end position="458"/>
    </location>
</feature>
<evidence type="ECO:0000313" key="2">
    <source>
        <dbReference type="Proteomes" id="UP000694845"/>
    </source>
</evidence>
<name>A0A8B7YW32_ACAPL</name>
<evidence type="ECO:0000313" key="3">
    <source>
        <dbReference type="RefSeq" id="XP_022096694.1"/>
    </source>
</evidence>
<reference evidence="3 4" key="1">
    <citation type="submission" date="2025-04" db="UniProtKB">
        <authorList>
            <consortium name="RefSeq"/>
        </authorList>
    </citation>
    <scope>IDENTIFICATION</scope>
</reference>
<dbReference type="RefSeq" id="XP_022096695.1">
    <property type="nucleotide sequence ID" value="XM_022241003.1"/>
</dbReference>
<protein>
    <submittedName>
        <fullName evidence="3 4">Uncharacterized protein LOC110982531 isoform X1</fullName>
    </submittedName>
</protein>
<evidence type="ECO:0000256" key="1">
    <source>
        <dbReference type="SAM" id="MobiDB-lite"/>
    </source>
</evidence>
<sequence length="601" mass="67412">MLVCSPNKPDVLKSDIPSLACLYCTTCVIHVRHQSREGKDIRPARMSGPLSRHRLLSDILVEDEDTIPWTYVTTLNESSHGDSSTYTSCSAGISSKRRKLYRKRTDNIEVRPTSISTECVEWTDEEELSLCQAVSICLQQTLSQYKSCYHFDTDIDVSDTENDQVPSQLTTNITRELQKLSIPRFFAESFVPFHDLTDVAARIKSSAFRRTFLGFLNSKTRRSQSLLCPDRVNLVNASCNNDESVETKIEVLQDAQITFTSQPEKSSPVKGKPQVVKSNCTHSPPNLIKQSGWRGDERKSAESNCAGPVTERQKTDRLQAEQILQEEKCETFPAPMPYRSSSRLKNKQQVQLSNHHIAIEDENDASLSKIAQDESNVQNVSERGLSSVNPNRVAKVDKLKRHAPKDNCGATTKDCGDDALQAQMSSELGKGGNPRQKRNQTVTGWAEPAELEQPSNQILGRSDTKCRCEIANHLTEENVQEVRTLSRLLSNSSEDMDIKATRSPPQLSGCGKTPLLAAVQPLRKSQNDNEKRSFKAFRKKFLDRCLEVQHSRLGPAANTSHRSSRSSNIRGHLDEYLTMQQVQQSRKSLLDACLMAQRETS</sequence>
<accession>A0A8B7YW32</accession>
<proteinExistence type="predicted"/>
<gene>
    <name evidence="3 4" type="primary">LOC110982531</name>
</gene>
<dbReference type="AlphaFoldDB" id="A0A8B7YW32"/>
<organism evidence="2 4">
    <name type="scientific">Acanthaster planci</name>
    <name type="common">Crown-of-thorns starfish</name>
    <dbReference type="NCBI Taxonomy" id="133434"/>
    <lineage>
        <taxon>Eukaryota</taxon>
        <taxon>Metazoa</taxon>
        <taxon>Echinodermata</taxon>
        <taxon>Eleutherozoa</taxon>
        <taxon>Asterozoa</taxon>
        <taxon>Asteroidea</taxon>
        <taxon>Valvatacea</taxon>
        <taxon>Valvatida</taxon>
        <taxon>Acanthasteridae</taxon>
        <taxon>Acanthaster</taxon>
    </lineage>
</organism>
<feature type="region of interest" description="Disordered" evidence="1">
    <location>
        <begin position="260"/>
        <end position="318"/>
    </location>
</feature>
<dbReference type="OrthoDB" id="10543807at2759"/>
<dbReference type="Proteomes" id="UP000694845">
    <property type="component" value="Unplaced"/>
</dbReference>
<keyword evidence="2" id="KW-1185">Reference proteome</keyword>
<evidence type="ECO:0000313" key="4">
    <source>
        <dbReference type="RefSeq" id="XP_022096695.1"/>
    </source>
</evidence>